<sequence length="475" mass="52363">VNMKDKGIQSIGYNYLNLADSYSITQKDPWGTNTSFRLNYLYRADGAKVRKTYSSGGGRGQSTTNKYTDYLDGFQYSFSETVAPCPWCRTSVAYEAEAFRDPGLFDPIPGTLDWQLDFVPTSEGFYSFTENRYIYQYRDHLGNARVNFAKNTTGALEVTDTNNYYAFGMNHIGGMKSLLGGYQNYKYNGKELQESGMYDYGARMYMPDLGRWGVVDPLAEQMRSHSPYNYAFNNPIRFIDPDGRSAVPPDDYVDPTGRYLGSDGATTKNTRIIYRSDWNNITSENGGSISTTATQALQASSSIVSVNSLQISADVNNANNETIADQTKERQLYLGLKVTRGDVPTAEVTSVRGADGIDGHATFLKGERMDPNTRELQSLVIDTSMTLLGGAHTHNLATRPIKNIPGTSADDVDAAAGHNTTVYSIDSWTGSQNGGNAIHRRTSEGVSTLNVGTTTNQNIGQAALNIHIDKQKHNR</sequence>
<reference evidence="2" key="1">
    <citation type="submission" date="2016-11" db="EMBL/GenBank/DDBJ databases">
        <authorList>
            <person name="Varghese N."/>
            <person name="Submissions S."/>
        </authorList>
    </citation>
    <scope>NUCLEOTIDE SEQUENCE [LARGE SCALE GENOMIC DNA]</scope>
    <source>
        <strain evidence="2">DSM 26899</strain>
    </source>
</reference>
<dbReference type="NCBIfam" id="TIGR03696">
    <property type="entry name" value="Rhs_assc_core"/>
    <property type="match status" value="1"/>
</dbReference>
<accession>A0A1M7L7X7</accession>
<dbReference type="PANTHER" id="PTHR32305">
    <property type="match status" value="1"/>
</dbReference>
<dbReference type="STRING" id="1302687.SAMN05444267_10872"/>
<dbReference type="EMBL" id="FRAV01000087">
    <property type="protein sequence ID" value="SHM73984.1"/>
    <property type="molecule type" value="Genomic_DNA"/>
</dbReference>
<dbReference type="RefSeq" id="WP_139262914.1">
    <property type="nucleotide sequence ID" value="NZ_FRAV01000087.1"/>
</dbReference>
<gene>
    <name evidence="1" type="ORF">SAMN05444267_10872</name>
</gene>
<feature type="non-terminal residue" evidence="1">
    <location>
        <position position="1"/>
    </location>
</feature>
<dbReference type="Gene3D" id="2.180.10.10">
    <property type="entry name" value="RHS repeat-associated core"/>
    <property type="match status" value="1"/>
</dbReference>
<evidence type="ECO:0000313" key="2">
    <source>
        <dbReference type="Proteomes" id="UP000184364"/>
    </source>
</evidence>
<dbReference type="Proteomes" id="UP000184364">
    <property type="component" value="Unassembled WGS sequence"/>
</dbReference>
<dbReference type="OrthoDB" id="1160849at2"/>
<name>A0A1M7L7X7_9FLAO</name>
<dbReference type="AlphaFoldDB" id="A0A1M7L7X7"/>
<protein>
    <submittedName>
        <fullName evidence="1">RHS repeat-associated core domain-containing protein</fullName>
    </submittedName>
</protein>
<dbReference type="InterPro" id="IPR022385">
    <property type="entry name" value="Rhs_assc_core"/>
</dbReference>
<organism evidence="1 2">
    <name type="scientific">Chryseobacterium polytrichastri</name>
    <dbReference type="NCBI Taxonomy" id="1302687"/>
    <lineage>
        <taxon>Bacteria</taxon>
        <taxon>Pseudomonadati</taxon>
        <taxon>Bacteroidota</taxon>
        <taxon>Flavobacteriia</taxon>
        <taxon>Flavobacteriales</taxon>
        <taxon>Weeksellaceae</taxon>
        <taxon>Chryseobacterium group</taxon>
        <taxon>Chryseobacterium</taxon>
    </lineage>
</organism>
<evidence type="ECO:0000313" key="1">
    <source>
        <dbReference type="EMBL" id="SHM73984.1"/>
    </source>
</evidence>
<proteinExistence type="predicted"/>
<dbReference type="InterPro" id="IPR050708">
    <property type="entry name" value="T6SS_VgrG/RHS"/>
</dbReference>
<keyword evidence="2" id="KW-1185">Reference proteome</keyword>
<dbReference type="PANTHER" id="PTHR32305:SF15">
    <property type="entry name" value="PROTEIN RHSA-RELATED"/>
    <property type="match status" value="1"/>
</dbReference>